<gene>
    <name evidence="2" type="ORF">NR989_06740</name>
</gene>
<feature type="domain" description="Methyltransferase type 11" evidence="1">
    <location>
        <begin position="69"/>
        <end position="129"/>
    </location>
</feature>
<protein>
    <submittedName>
        <fullName evidence="2">Class I SAM-dependent methyltransferase</fullName>
    </submittedName>
</protein>
<evidence type="ECO:0000313" key="3">
    <source>
        <dbReference type="Proteomes" id="UP001222275"/>
    </source>
</evidence>
<accession>A0ABY8C6X6</accession>
<proteinExistence type="predicted"/>
<dbReference type="Pfam" id="PF08241">
    <property type="entry name" value="Methyltransf_11"/>
    <property type="match status" value="1"/>
</dbReference>
<name>A0ABY8C6X6_9GAMM</name>
<dbReference type="Proteomes" id="UP001222275">
    <property type="component" value="Chromosome"/>
</dbReference>
<dbReference type="GO" id="GO:0032259">
    <property type="term" value="P:methylation"/>
    <property type="evidence" value="ECO:0007669"/>
    <property type="project" value="UniProtKB-KW"/>
</dbReference>
<keyword evidence="2" id="KW-0808">Transferase</keyword>
<dbReference type="Gene3D" id="3.40.50.150">
    <property type="entry name" value="Vaccinia Virus protein VP39"/>
    <property type="match status" value="1"/>
</dbReference>
<dbReference type="InterPro" id="IPR029063">
    <property type="entry name" value="SAM-dependent_MTases_sf"/>
</dbReference>
<dbReference type="GO" id="GO:0008168">
    <property type="term" value="F:methyltransferase activity"/>
    <property type="evidence" value="ECO:0007669"/>
    <property type="project" value="UniProtKB-KW"/>
</dbReference>
<dbReference type="InterPro" id="IPR013216">
    <property type="entry name" value="Methyltransf_11"/>
</dbReference>
<dbReference type="RefSeq" id="WP_275593968.1">
    <property type="nucleotide sequence ID" value="NZ_CP102381.1"/>
</dbReference>
<keyword evidence="2" id="KW-0489">Methyltransferase</keyword>
<evidence type="ECO:0000259" key="1">
    <source>
        <dbReference type="Pfam" id="PF08241"/>
    </source>
</evidence>
<dbReference type="SUPFAM" id="SSF53335">
    <property type="entry name" value="S-adenosyl-L-methionine-dependent methyltransferases"/>
    <property type="match status" value="1"/>
</dbReference>
<evidence type="ECO:0000313" key="2">
    <source>
        <dbReference type="EMBL" id="WEJ61709.1"/>
    </source>
</evidence>
<sequence length="266" mass="30292">MSQGFQQFLRQWFQSSPGRVVYNQEKLLVDKAVENLFGYFLVQLGCVSKENLAQKSRIACKLLVDETLAQESAVKVGINWVQAELDFLPIGKDKADVVFLPHTLETVDDPYYLLRQVDTMLLPEGHIVLTGFNKIACMPLRLKYFSNLSGFKQAKYRRANKIKEWLEVLGYEVKAVKYSPVMCFTANEKYTVWAKFIEKIETGLKTIGLDFGNVYCLVAKKRVDSPTLVGLKWHLPKWQGVRNGSATNGTAVSTQNIKQLKTEKQK</sequence>
<reference evidence="2 3" key="1">
    <citation type="submission" date="2022-06" db="EMBL/GenBank/DDBJ databases">
        <title>Thiomicrohabdus sp. nov, an obligately chemolithoautotrophic, sulfur-oxidizing bacterium isolated from beach of Guanyin Mountain. Amoy.</title>
        <authorList>
            <person name="Zhu H."/>
        </authorList>
    </citation>
    <scope>NUCLEOTIDE SEQUENCE [LARGE SCALE GENOMIC DNA]</scope>
    <source>
        <strain evidence="2 3">XGS-01</strain>
    </source>
</reference>
<organism evidence="2 3">
    <name type="scientific">Thiomicrorhabdus lithotrophica</name>
    <dbReference type="NCBI Taxonomy" id="2949997"/>
    <lineage>
        <taxon>Bacteria</taxon>
        <taxon>Pseudomonadati</taxon>
        <taxon>Pseudomonadota</taxon>
        <taxon>Gammaproteobacteria</taxon>
        <taxon>Thiotrichales</taxon>
        <taxon>Piscirickettsiaceae</taxon>
        <taxon>Thiomicrorhabdus</taxon>
    </lineage>
</organism>
<keyword evidence="3" id="KW-1185">Reference proteome</keyword>
<dbReference type="EMBL" id="CP102381">
    <property type="protein sequence ID" value="WEJ61709.1"/>
    <property type="molecule type" value="Genomic_DNA"/>
</dbReference>